<comment type="similarity">
    <text evidence="1">Belongs to the metallo-dependent hydrolases superfamily. CpsB/CapC family.</text>
</comment>
<evidence type="ECO:0000256" key="4">
    <source>
        <dbReference type="ARBA" id="ARBA00051722"/>
    </source>
</evidence>
<dbReference type="PANTHER" id="PTHR39181">
    <property type="entry name" value="TYROSINE-PROTEIN PHOSPHATASE YWQE"/>
    <property type="match status" value="1"/>
</dbReference>
<dbReference type="GO" id="GO:0030145">
    <property type="term" value="F:manganese ion binding"/>
    <property type="evidence" value="ECO:0007669"/>
    <property type="project" value="InterPro"/>
</dbReference>
<reference evidence="5 6" key="1">
    <citation type="journal article" date="2007" name="Appl. Environ. Microbiol.">
        <title>Genome sequence of the cellulolytic gliding bacterium Cytophaga hutchinsonii.</title>
        <authorList>
            <person name="Xie G."/>
            <person name="Bruce D.C."/>
            <person name="Challacombe J.F."/>
            <person name="Chertkov O."/>
            <person name="Detter J.C."/>
            <person name="Gilna P."/>
            <person name="Han C.S."/>
            <person name="Lucas S."/>
            <person name="Misra M."/>
            <person name="Myers G.L."/>
            <person name="Richardson P."/>
            <person name="Tapia R."/>
            <person name="Thayer N."/>
            <person name="Thompson L.S."/>
            <person name="Brettin T.S."/>
            <person name="Henrissat B."/>
            <person name="Wilson D.B."/>
            <person name="McBride M.J."/>
        </authorList>
    </citation>
    <scope>NUCLEOTIDE SEQUENCE [LARGE SCALE GENOMIC DNA]</scope>
    <source>
        <strain evidence="6">ATCC 33406 / DSM 1761 / CIP 103989 / NBRC 15051 / NCIMB 9469 / D465</strain>
    </source>
</reference>
<dbReference type="EC" id="3.1.3.48" evidence="2"/>
<dbReference type="SUPFAM" id="SSF89550">
    <property type="entry name" value="PHP domain-like"/>
    <property type="match status" value="1"/>
</dbReference>
<comment type="catalytic activity">
    <reaction evidence="4">
        <text>O-phospho-L-tyrosyl-[protein] + H2O = L-tyrosyl-[protein] + phosphate</text>
        <dbReference type="Rhea" id="RHEA:10684"/>
        <dbReference type="Rhea" id="RHEA-COMP:10136"/>
        <dbReference type="Rhea" id="RHEA-COMP:20101"/>
        <dbReference type="ChEBI" id="CHEBI:15377"/>
        <dbReference type="ChEBI" id="CHEBI:43474"/>
        <dbReference type="ChEBI" id="CHEBI:46858"/>
        <dbReference type="ChEBI" id="CHEBI:61978"/>
        <dbReference type="EC" id="3.1.3.48"/>
    </reaction>
</comment>
<dbReference type="Proteomes" id="UP000001822">
    <property type="component" value="Chromosome"/>
</dbReference>
<evidence type="ECO:0000313" key="6">
    <source>
        <dbReference type="Proteomes" id="UP000001822"/>
    </source>
</evidence>
<dbReference type="KEGG" id="chu:CHU_0001"/>
<evidence type="ECO:0000256" key="1">
    <source>
        <dbReference type="ARBA" id="ARBA00005750"/>
    </source>
</evidence>
<accession>A0A6N4SM25</accession>
<dbReference type="EMBL" id="CP000383">
    <property type="protein sequence ID" value="ABG57295.1"/>
    <property type="molecule type" value="Genomic_DNA"/>
</dbReference>
<name>A0A6N4SM25_CYTH3</name>
<keyword evidence="6" id="KW-1185">Reference proteome</keyword>
<dbReference type="InterPro" id="IPR016667">
    <property type="entry name" value="Caps_polysacc_synth_CpsB/CapC"/>
</dbReference>
<dbReference type="AlphaFoldDB" id="A0A6N4SM25"/>
<organism evidence="5 6">
    <name type="scientific">Cytophaga hutchinsonii (strain ATCC 33406 / DSM 1761 / CIP 103989 / NBRC 15051 / NCIMB 9469 / D465)</name>
    <dbReference type="NCBI Taxonomy" id="269798"/>
    <lineage>
        <taxon>Bacteria</taxon>
        <taxon>Pseudomonadati</taxon>
        <taxon>Bacteroidota</taxon>
        <taxon>Cytophagia</taxon>
        <taxon>Cytophagales</taxon>
        <taxon>Cytophagaceae</taxon>
        <taxon>Cytophaga</taxon>
    </lineage>
</organism>
<dbReference type="InterPro" id="IPR016195">
    <property type="entry name" value="Pol/histidinol_Pase-like"/>
</dbReference>
<dbReference type="Gene3D" id="3.20.20.140">
    <property type="entry name" value="Metal-dependent hydrolases"/>
    <property type="match status" value="1"/>
</dbReference>
<dbReference type="PIRSF" id="PIRSF016557">
    <property type="entry name" value="Caps_synth_CpsB"/>
    <property type="match status" value="1"/>
</dbReference>
<dbReference type="Pfam" id="PF19567">
    <property type="entry name" value="CpsB_CapC"/>
    <property type="match status" value="1"/>
</dbReference>
<evidence type="ECO:0000256" key="3">
    <source>
        <dbReference type="ARBA" id="ARBA00022801"/>
    </source>
</evidence>
<evidence type="ECO:0000313" key="5">
    <source>
        <dbReference type="EMBL" id="ABG57295.1"/>
    </source>
</evidence>
<protein>
    <recommendedName>
        <fullName evidence="2">protein-tyrosine-phosphatase</fullName>
        <ecNumber evidence="2">3.1.3.48</ecNumber>
    </recommendedName>
</protein>
<gene>
    <name evidence="5" type="ordered locus">CHU_0001</name>
</gene>
<sequence>MHSHLIPGIDDGSKSMEESLSLIQEFKKLGYKKIITTPHIMGDFFKNSKETIFPGLIELRASIAEAGIDIEIEAAAEYYLDEWFIEKLERNEPLLKLGGNYVLFETSYMNRPTQLHQAIFLMRSLGYIPVLAHPERYTYLYEDFKLFKEIYEMDVLFQINLNSLAGYYSKTAKLYAEKLIDNNMVDFVGTDCHGQRHIDVLAKVKVSNYYQKLQKLSILNNTLIS</sequence>
<keyword evidence="3" id="KW-0378">Hydrolase</keyword>
<dbReference type="PANTHER" id="PTHR39181:SF1">
    <property type="entry name" value="TYROSINE-PROTEIN PHOSPHATASE YWQE"/>
    <property type="match status" value="1"/>
</dbReference>
<proteinExistence type="inferred from homology"/>
<evidence type="ECO:0000256" key="2">
    <source>
        <dbReference type="ARBA" id="ARBA00013064"/>
    </source>
</evidence>
<dbReference type="GO" id="GO:0004725">
    <property type="term" value="F:protein tyrosine phosphatase activity"/>
    <property type="evidence" value="ECO:0007669"/>
    <property type="project" value="UniProtKB-EC"/>
</dbReference>